<proteinExistence type="inferred from homology"/>
<dbReference type="Pfam" id="PF03795">
    <property type="entry name" value="YCII"/>
    <property type="match status" value="1"/>
</dbReference>
<comment type="caution">
    <text evidence="3">The sequence shown here is derived from an EMBL/GenBank/DDBJ whole genome shotgun (WGS) entry which is preliminary data.</text>
</comment>
<dbReference type="PANTHER" id="PTHR35174:SF3">
    <property type="entry name" value="BLL7171 PROTEIN"/>
    <property type="match status" value="1"/>
</dbReference>
<dbReference type="EMBL" id="JACHMY010000001">
    <property type="protein sequence ID" value="MBB5835194.1"/>
    <property type="molecule type" value="Genomic_DNA"/>
</dbReference>
<keyword evidence="4" id="KW-1185">Reference proteome</keyword>
<dbReference type="InterPro" id="IPR005545">
    <property type="entry name" value="YCII"/>
</dbReference>
<dbReference type="Gene3D" id="3.30.70.1060">
    <property type="entry name" value="Dimeric alpha+beta barrel"/>
    <property type="match status" value="1"/>
</dbReference>
<feature type="domain" description="YCII-related" evidence="2">
    <location>
        <begin position="1"/>
        <end position="108"/>
    </location>
</feature>
<sequence length="116" mass="12843">MKYMLLIYGNDETWKALEAEGMESVLDVHRAVMAETRASGELIACDGLATAQARVVQIRDNAPAVTDGPFTEAKEVLAGYYLFECDLERATELAGRLVEAKYSPIEVRALTQPFEQ</sequence>
<evidence type="ECO:0000259" key="2">
    <source>
        <dbReference type="Pfam" id="PF03795"/>
    </source>
</evidence>
<dbReference type="InterPro" id="IPR011008">
    <property type="entry name" value="Dimeric_a/b-barrel"/>
</dbReference>
<dbReference type="PANTHER" id="PTHR35174">
    <property type="entry name" value="BLL7171 PROTEIN-RELATED"/>
    <property type="match status" value="1"/>
</dbReference>
<dbReference type="Proteomes" id="UP000549971">
    <property type="component" value="Unassembled WGS sequence"/>
</dbReference>
<protein>
    <recommendedName>
        <fullName evidence="2">YCII-related domain-containing protein</fullName>
    </recommendedName>
</protein>
<comment type="similarity">
    <text evidence="1">Belongs to the YciI family.</text>
</comment>
<dbReference type="AlphaFoldDB" id="A0A7W9J4F8"/>
<dbReference type="SUPFAM" id="SSF54909">
    <property type="entry name" value="Dimeric alpha+beta barrel"/>
    <property type="match status" value="1"/>
</dbReference>
<evidence type="ECO:0000313" key="4">
    <source>
        <dbReference type="Proteomes" id="UP000549971"/>
    </source>
</evidence>
<accession>A0A7W9J4F8</accession>
<name>A0A7W9J4F8_9ACTN</name>
<evidence type="ECO:0000313" key="3">
    <source>
        <dbReference type="EMBL" id="MBB5835194.1"/>
    </source>
</evidence>
<evidence type="ECO:0000256" key="1">
    <source>
        <dbReference type="ARBA" id="ARBA00007689"/>
    </source>
</evidence>
<reference evidence="3 4" key="1">
    <citation type="submission" date="2020-08" db="EMBL/GenBank/DDBJ databases">
        <title>Sequencing the genomes of 1000 actinobacteria strains.</title>
        <authorList>
            <person name="Klenk H.-P."/>
        </authorList>
    </citation>
    <scope>NUCLEOTIDE SEQUENCE [LARGE SCALE GENOMIC DNA]</scope>
    <source>
        <strain evidence="3 4">DSM 28967</strain>
    </source>
</reference>
<gene>
    <name evidence="3" type="ORF">HDA39_001928</name>
</gene>
<organism evidence="3 4">
    <name type="scientific">Kribbella italica</name>
    <dbReference type="NCBI Taxonomy" id="1540520"/>
    <lineage>
        <taxon>Bacteria</taxon>
        <taxon>Bacillati</taxon>
        <taxon>Actinomycetota</taxon>
        <taxon>Actinomycetes</taxon>
        <taxon>Propionibacteriales</taxon>
        <taxon>Kribbellaceae</taxon>
        <taxon>Kribbella</taxon>
    </lineage>
</organism>